<keyword evidence="1" id="KW-0472">Membrane</keyword>
<dbReference type="InParanoid" id="A0A409XSJ7"/>
<dbReference type="OrthoDB" id="3020506at2759"/>
<feature type="transmembrane region" description="Helical" evidence="1">
    <location>
        <begin position="21"/>
        <end position="42"/>
    </location>
</feature>
<protein>
    <submittedName>
        <fullName evidence="2">Uncharacterized protein</fullName>
    </submittedName>
</protein>
<keyword evidence="3" id="KW-1185">Reference proteome</keyword>
<comment type="caution">
    <text evidence="2">The sequence shown here is derived from an EMBL/GenBank/DDBJ whole genome shotgun (WGS) entry which is preliminary data.</text>
</comment>
<dbReference type="EMBL" id="NHYD01000644">
    <property type="protein sequence ID" value="PPQ93687.1"/>
    <property type="molecule type" value="Genomic_DNA"/>
</dbReference>
<accession>A0A409XSJ7</accession>
<evidence type="ECO:0000313" key="3">
    <source>
        <dbReference type="Proteomes" id="UP000283269"/>
    </source>
</evidence>
<dbReference type="Proteomes" id="UP000283269">
    <property type="component" value="Unassembled WGS sequence"/>
</dbReference>
<feature type="transmembrane region" description="Helical" evidence="1">
    <location>
        <begin position="96"/>
        <end position="115"/>
    </location>
</feature>
<keyword evidence="1" id="KW-1133">Transmembrane helix</keyword>
<proteinExistence type="predicted"/>
<evidence type="ECO:0000313" key="2">
    <source>
        <dbReference type="EMBL" id="PPQ93687.1"/>
    </source>
</evidence>
<gene>
    <name evidence="2" type="ORF">CVT25_012746</name>
</gene>
<name>A0A409XSJ7_PSICY</name>
<reference evidence="2 3" key="1">
    <citation type="journal article" date="2018" name="Evol. Lett.">
        <title>Horizontal gene cluster transfer increased hallucinogenic mushroom diversity.</title>
        <authorList>
            <person name="Reynolds H.T."/>
            <person name="Vijayakumar V."/>
            <person name="Gluck-Thaler E."/>
            <person name="Korotkin H.B."/>
            <person name="Matheny P.B."/>
            <person name="Slot J.C."/>
        </authorList>
    </citation>
    <scope>NUCLEOTIDE SEQUENCE [LARGE SCALE GENOMIC DNA]</scope>
    <source>
        <strain evidence="2 3">2631</strain>
    </source>
</reference>
<sequence length="132" mass="14614">MNYNLIYRLRALYKGSRYMSRILIAGASIEAISVFACGGWSIGALSFSSDGGCLPIVAQMASQLAICTLTSFKSLKLYLQSGWMEMPLLSLIARDGLAVFVLFMGLLTAMLWDVIHRQSESHTAQLCYFIFP</sequence>
<keyword evidence="1" id="KW-0812">Transmembrane</keyword>
<organism evidence="2 3">
    <name type="scientific">Psilocybe cyanescens</name>
    <dbReference type="NCBI Taxonomy" id="93625"/>
    <lineage>
        <taxon>Eukaryota</taxon>
        <taxon>Fungi</taxon>
        <taxon>Dikarya</taxon>
        <taxon>Basidiomycota</taxon>
        <taxon>Agaricomycotina</taxon>
        <taxon>Agaricomycetes</taxon>
        <taxon>Agaricomycetidae</taxon>
        <taxon>Agaricales</taxon>
        <taxon>Agaricineae</taxon>
        <taxon>Strophariaceae</taxon>
        <taxon>Psilocybe</taxon>
    </lineage>
</organism>
<evidence type="ECO:0000256" key="1">
    <source>
        <dbReference type="SAM" id="Phobius"/>
    </source>
</evidence>
<dbReference type="AlphaFoldDB" id="A0A409XSJ7"/>